<comment type="subcellular location">
    <subcellularLocation>
        <location evidence="7">Membrane</location>
        <topology evidence="7">Single-pass type II membrane protein</topology>
    </subcellularLocation>
</comment>
<dbReference type="STRING" id="1817772.A2527_10900"/>
<evidence type="ECO:0000256" key="3">
    <source>
        <dbReference type="ARBA" id="ARBA00013208"/>
    </source>
</evidence>
<dbReference type="InterPro" id="IPR019533">
    <property type="entry name" value="Peptidase_S26"/>
</dbReference>
<evidence type="ECO:0000256" key="1">
    <source>
        <dbReference type="ARBA" id="ARBA00000677"/>
    </source>
</evidence>
<dbReference type="PANTHER" id="PTHR43390">
    <property type="entry name" value="SIGNAL PEPTIDASE I"/>
    <property type="match status" value="1"/>
</dbReference>
<feature type="active site" evidence="6">
    <location>
        <position position="47"/>
    </location>
</feature>
<dbReference type="GO" id="GO:0009003">
    <property type="term" value="F:signal peptidase activity"/>
    <property type="evidence" value="ECO:0007669"/>
    <property type="project" value="UniProtKB-EC"/>
</dbReference>
<protein>
    <recommendedName>
        <fullName evidence="4 7">Signal peptidase I</fullName>
        <ecNumber evidence="3 7">3.4.21.89</ecNumber>
    </recommendedName>
</protein>
<keyword evidence="7" id="KW-0645">Protease</keyword>
<evidence type="ECO:0000313" key="9">
    <source>
        <dbReference type="EMBL" id="OGG97166.1"/>
    </source>
</evidence>
<feature type="active site" evidence="6">
    <location>
        <position position="101"/>
    </location>
</feature>
<dbReference type="PRINTS" id="PR00727">
    <property type="entry name" value="LEADERPTASE"/>
</dbReference>
<dbReference type="PROSITE" id="PS00761">
    <property type="entry name" value="SPASE_I_3"/>
    <property type="match status" value="1"/>
</dbReference>
<dbReference type="GO" id="GO:0004252">
    <property type="term" value="F:serine-type endopeptidase activity"/>
    <property type="evidence" value="ECO:0007669"/>
    <property type="project" value="InterPro"/>
</dbReference>
<dbReference type="InterPro" id="IPR019757">
    <property type="entry name" value="Pept_S26A_signal_pept_1_Lys-AS"/>
</dbReference>
<dbReference type="Pfam" id="PF10502">
    <property type="entry name" value="Peptidase_S26"/>
    <property type="match status" value="1"/>
</dbReference>
<gene>
    <name evidence="9" type="ORF">A2527_10900</name>
</gene>
<dbReference type="SUPFAM" id="SSF51306">
    <property type="entry name" value="LexA/Signal peptidase"/>
    <property type="match status" value="1"/>
</dbReference>
<dbReference type="Gene3D" id="2.10.109.10">
    <property type="entry name" value="Umud Fragment, subunit A"/>
    <property type="match status" value="1"/>
</dbReference>
<dbReference type="InterPro" id="IPR036286">
    <property type="entry name" value="LexA/Signal_pep-like_sf"/>
</dbReference>
<feature type="transmembrane region" description="Helical" evidence="7">
    <location>
        <begin position="20"/>
        <end position="39"/>
    </location>
</feature>
<reference evidence="9 10" key="1">
    <citation type="journal article" date="2016" name="Nat. Commun.">
        <title>Thousands of microbial genomes shed light on interconnected biogeochemical processes in an aquifer system.</title>
        <authorList>
            <person name="Anantharaman K."/>
            <person name="Brown C.T."/>
            <person name="Hug L.A."/>
            <person name="Sharon I."/>
            <person name="Castelle C.J."/>
            <person name="Probst A.J."/>
            <person name="Thomas B.C."/>
            <person name="Singh A."/>
            <person name="Wilkins M.J."/>
            <person name="Karaoz U."/>
            <person name="Brodie E.L."/>
            <person name="Williams K.H."/>
            <person name="Hubbard S.S."/>
            <person name="Banfield J.F."/>
        </authorList>
    </citation>
    <scope>NUCLEOTIDE SEQUENCE [LARGE SCALE GENOMIC DNA]</scope>
</reference>
<dbReference type="PROSITE" id="PS00760">
    <property type="entry name" value="SPASE_I_2"/>
    <property type="match status" value="1"/>
</dbReference>
<comment type="similarity">
    <text evidence="2 7">Belongs to the peptidase S26 family.</text>
</comment>
<keyword evidence="7" id="KW-0472">Membrane</keyword>
<dbReference type="Proteomes" id="UP000178449">
    <property type="component" value="Unassembled WGS sequence"/>
</dbReference>
<evidence type="ECO:0000256" key="5">
    <source>
        <dbReference type="ARBA" id="ARBA00022801"/>
    </source>
</evidence>
<evidence type="ECO:0000259" key="8">
    <source>
        <dbReference type="Pfam" id="PF10502"/>
    </source>
</evidence>
<organism evidence="9 10">
    <name type="scientific">Candidatus Lambdaproteobacteria bacterium RIFOXYD2_FULL_50_16</name>
    <dbReference type="NCBI Taxonomy" id="1817772"/>
    <lineage>
        <taxon>Bacteria</taxon>
        <taxon>Pseudomonadati</taxon>
        <taxon>Pseudomonadota</taxon>
        <taxon>Candidatus Lambdaproteobacteria</taxon>
    </lineage>
</organism>
<evidence type="ECO:0000256" key="6">
    <source>
        <dbReference type="PIRSR" id="PIRSR600223-1"/>
    </source>
</evidence>
<comment type="catalytic activity">
    <reaction evidence="1 7">
        <text>Cleavage of hydrophobic, N-terminal signal or leader sequences from secreted and periplasmic proteins.</text>
        <dbReference type="EC" id="3.4.21.89"/>
    </reaction>
</comment>
<name>A0A1F6GGB9_9PROT</name>
<dbReference type="GO" id="GO:0006465">
    <property type="term" value="P:signal peptide processing"/>
    <property type="evidence" value="ECO:0007669"/>
    <property type="project" value="InterPro"/>
</dbReference>
<keyword evidence="5 7" id="KW-0378">Hydrolase</keyword>
<sequence length="207" mass="23715">MGKIINLERFIKNKTLREWAEALLFAAIVAFIFRTWAWAPYRVPTGSMIHTIEIGDHIFVNKHAYGFVVPLTDTKLLISPVQKGDIIVFPYPEDPSIDFIKRAIAVGGDQVKLEGENVWVNGVLDQSPSLFFDDSLLGLPMEREFTVPQGKVWVMGDNRRNSRDSRYWGFVDETTVAGRGQIIYWSHHSDKSLLEGYRLERIGKFLE</sequence>
<keyword evidence="7" id="KW-0812">Transmembrane</keyword>
<dbReference type="EMBL" id="MFNE01000004">
    <property type="protein sequence ID" value="OGG97166.1"/>
    <property type="molecule type" value="Genomic_DNA"/>
</dbReference>
<dbReference type="InterPro" id="IPR000223">
    <property type="entry name" value="Pept_S26A_signal_pept_1"/>
</dbReference>
<dbReference type="InterPro" id="IPR019758">
    <property type="entry name" value="Pept_S26A_signal_pept_1_CS"/>
</dbReference>
<evidence type="ECO:0000313" key="10">
    <source>
        <dbReference type="Proteomes" id="UP000178449"/>
    </source>
</evidence>
<dbReference type="PANTHER" id="PTHR43390:SF1">
    <property type="entry name" value="CHLOROPLAST PROCESSING PEPTIDASE"/>
    <property type="match status" value="1"/>
</dbReference>
<dbReference type="EC" id="3.4.21.89" evidence="3 7"/>
<proteinExistence type="inferred from homology"/>
<dbReference type="CDD" id="cd06530">
    <property type="entry name" value="S26_SPase_I"/>
    <property type="match status" value="1"/>
</dbReference>
<keyword evidence="7" id="KW-1133">Transmembrane helix</keyword>
<feature type="domain" description="Peptidase S26" evidence="8">
    <location>
        <begin position="16"/>
        <end position="185"/>
    </location>
</feature>
<dbReference type="GO" id="GO:0016020">
    <property type="term" value="C:membrane"/>
    <property type="evidence" value="ECO:0007669"/>
    <property type="project" value="UniProtKB-SubCell"/>
</dbReference>
<evidence type="ECO:0000256" key="2">
    <source>
        <dbReference type="ARBA" id="ARBA00009370"/>
    </source>
</evidence>
<accession>A0A1F6GGB9</accession>
<comment type="caution">
    <text evidence="9">The sequence shown here is derived from an EMBL/GenBank/DDBJ whole genome shotgun (WGS) entry which is preliminary data.</text>
</comment>
<dbReference type="AlphaFoldDB" id="A0A1F6GGB9"/>
<evidence type="ECO:0000256" key="4">
    <source>
        <dbReference type="ARBA" id="ARBA00019232"/>
    </source>
</evidence>
<dbReference type="NCBIfam" id="TIGR02227">
    <property type="entry name" value="sigpep_I_bact"/>
    <property type="match status" value="1"/>
</dbReference>
<evidence type="ECO:0000256" key="7">
    <source>
        <dbReference type="RuleBase" id="RU362042"/>
    </source>
</evidence>